<feature type="region of interest" description="Disordered" evidence="1">
    <location>
        <begin position="65"/>
        <end position="94"/>
    </location>
</feature>
<dbReference type="EMBL" id="JAOQAV010000001">
    <property type="protein sequence ID" value="KAJ4198213.1"/>
    <property type="molecule type" value="Genomic_DNA"/>
</dbReference>
<name>A0A9W8V8N2_9HYPO</name>
<comment type="caution">
    <text evidence="2">The sequence shown here is derived from an EMBL/GenBank/DDBJ whole genome shotgun (WGS) entry which is preliminary data.</text>
</comment>
<evidence type="ECO:0000256" key="1">
    <source>
        <dbReference type="SAM" id="MobiDB-lite"/>
    </source>
</evidence>
<keyword evidence="3" id="KW-1185">Reference proteome</keyword>
<protein>
    <submittedName>
        <fullName evidence="2">Uncharacterized protein</fullName>
    </submittedName>
</protein>
<accession>A0A9W8V8N2</accession>
<evidence type="ECO:0000313" key="2">
    <source>
        <dbReference type="EMBL" id="KAJ4198213.1"/>
    </source>
</evidence>
<dbReference type="AlphaFoldDB" id="A0A9W8V8N2"/>
<organism evidence="2 3">
    <name type="scientific">Fusarium falciforme</name>
    <dbReference type="NCBI Taxonomy" id="195108"/>
    <lineage>
        <taxon>Eukaryota</taxon>
        <taxon>Fungi</taxon>
        <taxon>Dikarya</taxon>
        <taxon>Ascomycota</taxon>
        <taxon>Pezizomycotina</taxon>
        <taxon>Sordariomycetes</taxon>
        <taxon>Hypocreomycetidae</taxon>
        <taxon>Hypocreales</taxon>
        <taxon>Nectriaceae</taxon>
        <taxon>Fusarium</taxon>
        <taxon>Fusarium solani species complex</taxon>
    </lineage>
</organism>
<sequence length="142" mass="15790">MAGPRGKAEAGTEIALKSSSRLASRVCIISVDPHEVRVQALFENIGLRGQSWYWTSKTWSWRSSQPKHHCYESNGADDVVPSPAGPQQKRPPPSCPYLLRPGQHGWIRRRNHHQPDCVLRTGMQPAAHRVCLPSPGLCIPVL</sequence>
<gene>
    <name evidence="2" type="ORF">NW755_000901</name>
</gene>
<dbReference type="Proteomes" id="UP001152087">
    <property type="component" value="Unassembled WGS sequence"/>
</dbReference>
<proteinExistence type="predicted"/>
<evidence type="ECO:0000313" key="3">
    <source>
        <dbReference type="Proteomes" id="UP001152087"/>
    </source>
</evidence>
<reference evidence="2" key="1">
    <citation type="submission" date="2022-09" db="EMBL/GenBank/DDBJ databases">
        <title>Fusarium specimens isolated from Avocado Roots.</title>
        <authorList>
            <person name="Stajich J."/>
            <person name="Roper C."/>
            <person name="Heimlech-Rivalta G."/>
        </authorList>
    </citation>
    <scope>NUCLEOTIDE SEQUENCE</scope>
    <source>
        <strain evidence="2">A02</strain>
    </source>
</reference>